<keyword evidence="3" id="KW-0833">Ubl conjugation pathway</keyword>
<dbReference type="AlphaFoldDB" id="A0A7E5VY88"/>
<comment type="pathway">
    <text evidence="2">Protein modification; protein ubiquitination.</text>
</comment>
<evidence type="ECO:0000313" key="5">
    <source>
        <dbReference type="Proteomes" id="UP000322000"/>
    </source>
</evidence>
<accession>A0A7E5VY88</accession>
<protein>
    <submittedName>
        <fullName evidence="6">F-box only protein 32 isoform X2</fullName>
    </submittedName>
</protein>
<comment type="subcellular location">
    <subcellularLocation>
        <location evidence="1">Nucleus</location>
    </subcellularLocation>
</comment>
<evidence type="ECO:0000256" key="3">
    <source>
        <dbReference type="ARBA" id="ARBA00022786"/>
    </source>
</evidence>
<dbReference type="PANTHER" id="PTHR13123">
    <property type="entry name" value="LD30288P"/>
    <property type="match status" value="1"/>
</dbReference>
<dbReference type="GO" id="GO:0005634">
    <property type="term" value="C:nucleus"/>
    <property type="evidence" value="ECO:0007669"/>
    <property type="project" value="UniProtKB-SubCell"/>
</dbReference>
<dbReference type="Proteomes" id="UP000322000">
    <property type="component" value="Chromosome 1"/>
</dbReference>
<keyword evidence="5" id="KW-1185">Reference proteome</keyword>
<dbReference type="UniPathway" id="UPA00143"/>
<keyword evidence="4" id="KW-0539">Nucleus</keyword>
<evidence type="ECO:0000313" key="6">
    <source>
        <dbReference type="RefSeq" id="XP_026733295.1"/>
    </source>
</evidence>
<dbReference type="RefSeq" id="XP_026733295.1">
    <property type="nucleotide sequence ID" value="XM_026877494.1"/>
</dbReference>
<dbReference type="SUPFAM" id="SSF81383">
    <property type="entry name" value="F-box domain"/>
    <property type="match status" value="1"/>
</dbReference>
<organism evidence="5 6">
    <name type="scientific">Trichoplusia ni</name>
    <name type="common">Cabbage looper</name>
    <dbReference type="NCBI Taxonomy" id="7111"/>
    <lineage>
        <taxon>Eukaryota</taxon>
        <taxon>Metazoa</taxon>
        <taxon>Ecdysozoa</taxon>
        <taxon>Arthropoda</taxon>
        <taxon>Hexapoda</taxon>
        <taxon>Insecta</taxon>
        <taxon>Pterygota</taxon>
        <taxon>Neoptera</taxon>
        <taxon>Endopterygota</taxon>
        <taxon>Lepidoptera</taxon>
        <taxon>Glossata</taxon>
        <taxon>Ditrysia</taxon>
        <taxon>Noctuoidea</taxon>
        <taxon>Noctuidae</taxon>
        <taxon>Plusiinae</taxon>
        <taxon>Trichoplusia</taxon>
    </lineage>
</organism>
<dbReference type="GeneID" id="113497775"/>
<dbReference type="PANTHER" id="PTHR13123:SF7">
    <property type="entry name" value="LD30288P"/>
    <property type="match status" value="1"/>
</dbReference>
<proteinExistence type="predicted"/>
<dbReference type="InterPro" id="IPR036047">
    <property type="entry name" value="F-box-like_dom_sf"/>
</dbReference>
<evidence type="ECO:0000256" key="4">
    <source>
        <dbReference type="ARBA" id="ARBA00023242"/>
    </source>
</evidence>
<sequence length="349" mass="39672">MPFISKDWRSPGEEWVKTQEGWEKKKVLECTAQRSSDGEESEKSTSDAVTRIPPHCHITIKCTREIAGFNGLSEAVRRLDFSSAVRDVRRFNYICALLELLVGGQRLTHLPGAAQKLLLSMLEQLADQVATSKQNLNALRALVMSVSSARESEKRSCWGRPLGSRALWGHHDHAIARINRIANSIRIQEPGPEVVPKLHDLPEECIREILLRISDHRDLDAASSAWTVMASVCTEQRIWRELVSFHFSQQQTDAALAKQKEQDEAADEKEIDYKKLFHQLRKMYGLREDAQFAETLSLCRHCKCLFWRSLGHPCIADQCPEYRERLKEAGGPLPPHPVPPAAFLKFFSL</sequence>
<evidence type="ECO:0000256" key="2">
    <source>
        <dbReference type="ARBA" id="ARBA00004906"/>
    </source>
</evidence>
<dbReference type="GO" id="GO:0016567">
    <property type="term" value="P:protein ubiquitination"/>
    <property type="evidence" value="ECO:0007669"/>
    <property type="project" value="UniProtKB-UniPathway"/>
</dbReference>
<dbReference type="GO" id="GO:0019005">
    <property type="term" value="C:SCF ubiquitin ligase complex"/>
    <property type="evidence" value="ECO:0007669"/>
    <property type="project" value="TreeGrafter"/>
</dbReference>
<evidence type="ECO:0000256" key="1">
    <source>
        <dbReference type="ARBA" id="ARBA00004123"/>
    </source>
</evidence>
<dbReference type="GO" id="GO:0005737">
    <property type="term" value="C:cytoplasm"/>
    <property type="evidence" value="ECO:0007669"/>
    <property type="project" value="TreeGrafter"/>
</dbReference>
<dbReference type="InterPro" id="IPR040394">
    <property type="entry name" value="FBX25/32"/>
</dbReference>
<name>A0A7E5VY88_TRINI</name>
<reference evidence="6" key="1">
    <citation type="submission" date="2025-08" db="UniProtKB">
        <authorList>
            <consortium name="RefSeq"/>
        </authorList>
    </citation>
    <scope>IDENTIFICATION</scope>
</reference>
<gene>
    <name evidence="6" type="primary">LOC113497775</name>
</gene>